<dbReference type="Proteomes" id="UP000813824">
    <property type="component" value="Unassembled WGS sequence"/>
</dbReference>
<keyword evidence="1" id="KW-0812">Transmembrane</keyword>
<protein>
    <submittedName>
        <fullName evidence="2">Uncharacterized protein</fullName>
    </submittedName>
</protein>
<dbReference type="AlphaFoldDB" id="A0A8K0V289"/>
<keyword evidence="1" id="KW-1133">Transmembrane helix</keyword>
<dbReference type="EMBL" id="JAEVFJ010000001">
    <property type="protein sequence ID" value="KAH8108044.1"/>
    <property type="molecule type" value="Genomic_DNA"/>
</dbReference>
<gene>
    <name evidence="2" type="ORF">BXZ70DRAFT_32294</name>
</gene>
<organism evidence="2 3">
    <name type="scientific">Cristinia sonorae</name>
    <dbReference type="NCBI Taxonomy" id="1940300"/>
    <lineage>
        <taxon>Eukaryota</taxon>
        <taxon>Fungi</taxon>
        <taxon>Dikarya</taxon>
        <taxon>Basidiomycota</taxon>
        <taxon>Agaricomycotina</taxon>
        <taxon>Agaricomycetes</taxon>
        <taxon>Agaricomycetidae</taxon>
        <taxon>Agaricales</taxon>
        <taxon>Pleurotineae</taxon>
        <taxon>Stephanosporaceae</taxon>
        <taxon>Cristinia</taxon>
    </lineage>
</organism>
<comment type="caution">
    <text evidence="2">The sequence shown here is derived from an EMBL/GenBank/DDBJ whole genome shotgun (WGS) entry which is preliminary data.</text>
</comment>
<evidence type="ECO:0000256" key="1">
    <source>
        <dbReference type="SAM" id="Phobius"/>
    </source>
</evidence>
<keyword evidence="1" id="KW-0472">Membrane</keyword>
<accession>A0A8K0V289</accession>
<name>A0A8K0V289_9AGAR</name>
<proteinExistence type="predicted"/>
<evidence type="ECO:0000313" key="3">
    <source>
        <dbReference type="Proteomes" id="UP000813824"/>
    </source>
</evidence>
<feature type="transmembrane region" description="Helical" evidence="1">
    <location>
        <begin position="198"/>
        <end position="222"/>
    </location>
</feature>
<sequence>MRFFAHLPVYPNWISFNIARSHPHGGSGSPHFPFTSPIYVCFHLIPICHFDVLLRRKDGKRSNISPLILAPASLSSSLLQIQLCCRFQRGRSLQGVVFFALDTFPPSFAIRVPGSGCCFICLQSTYVPLPPPNHASRFFSCSYIILDVTCSNILSSFCFRRSFSLPSPSIASLFTPLFTSSVLSLLRMRNVFLCIQTNLSVCFFCSFFASSVIVGLCFHPIWTFFSPALTTTINHQPILSSI</sequence>
<keyword evidence="3" id="KW-1185">Reference proteome</keyword>
<feature type="transmembrane region" description="Helical" evidence="1">
    <location>
        <begin position="169"/>
        <end position="186"/>
    </location>
</feature>
<evidence type="ECO:0000313" key="2">
    <source>
        <dbReference type="EMBL" id="KAH8108044.1"/>
    </source>
</evidence>
<reference evidence="2" key="1">
    <citation type="journal article" date="2021" name="New Phytol.">
        <title>Evolutionary innovations through gain and loss of genes in the ectomycorrhizal Boletales.</title>
        <authorList>
            <person name="Wu G."/>
            <person name="Miyauchi S."/>
            <person name="Morin E."/>
            <person name="Kuo A."/>
            <person name="Drula E."/>
            <person name="Varga T."/>
            <person name="Kohler A."/>
            <person name="Feng B."/>
            <person name="Cao Y."/>
            <person name="Lipzen A."/>
            <person name="Daum C."/>
            <person name="Hundley H."/>
            <person name="Pangilinan J."/>
            <person name="Johnson J."/>
            <person name="Barry K."/>
            <person name="LaButti K."/>
            <person name="Ng V."/>
            <person name="Ahrendt S."/>
            <person name="Min B."/>
            <person name="Choi I.G."/>
            <person name="Park H."/>
            <person name="Plett J.M."/>
            <person name="Magnuson J."/>
            <person name="Spatafora J.W."/>
            <person name="Nagy L.G."/>
            <person name="Henrissat B."/>
            <person name="Grigoriev I.V."/>
            <person name="Yang Z.L."/>
            <person name="Xu J."/>
            <person name="Martin F.M."/>
        </authorList>
    </citation>
    <scope>NUCLEOTIDE SEQUENCE</scope>
    <source>
        <strain evidence="2">KKN 215</strain>
    </source>
</reference>